<evidence type="ECO:0000313" key="1">
    <source>
        <dbReference type="EMBL" id="EXY91708.1"/>
    </source>
</evidence>
<dbReference type="EMBL" id="JGDB01000030">
    <property type="protein sequence ID" value="EXY91708.1"/>
    <property type="molecule type" value="Genomic_DNA"/>
</dbReference>
<dbReference type="AlphaFoldDB" id="A0A015W0I6"/>
<name>A0A015W0I6_BACFG</name>
<dbReference type="Proteomes" id="UP000020773">
    <property type="component" value="Unassembled WGS sequence"/>
</dbReference>
<evidence type="ECO:0000313" key="2">
    <source>
        <dbReference type="Proteomes" id="UP000020773"/>
    </source>
</evidence>
<protein>
    <submittedName>
        <fullName evidence="1">Uncharacterized protein</fullName>
    </submittedName>
</protein>
<proteinExistence type="predicted"/>
<sequence length="42" mass="4969">MESCSTVWQELKDARSNTNSIYGYFVIACFFTFLKEQKYDFG</sequence>
<organism evidence="1 2">
    <name type="scientific">Bacteroides fragilis str. 3998T(B)3</name>
    <dbReference type="NCBI Taxonomy" id="1339316"/>
    <lineage>
        <taxon>Bacteria</taxon>
        <taxon>Pseudomonadati</taxon>
        <taxon>Bacteroidota</taxon>
        <taxon>Bacteroidia</taxon>
        <taxon>Bacteroidales</taxon>
        <taxon>Bacteroidaceae</taxon>
        <taxon>Bacteroides</taxon>
    </lineage>
</organism>
<reference evidence="1 2" key="1">
    <citation type="submission" date="2014-02" db="EMBL/GenBank/DDBJ databases">
        <authorList>
            <person name="Sears C."/>
            <person name="Carroll K."/>
            <person name="Sack B.R."/>
            <person name="Qadri F."/>
            <person name="Myers L.L."/>
            <person name="Chung G.-T."/>
            <person name="Escheverria P."/>
            <person name="Fraser C.M."/>
            <person name="Sadzewicz L."/>
            <person name="Shefchek K.A."/>
            <person name="Tallon L."/>
            <person name="Das S.P."/>
            <person name="Daugherty S."/>
            <person name="Mongodin E.F."/>
        </authorList>
    </citation>
    <scope>NUCLEOTIDE SEQUENCE [LARGE SCALE GENOMIC DNA]</scope>
    <source>
        <strain evidence="2">3998T(B)3</strain>
    </source>
</reference>
<gene>
    <name evidence="1" type="ORF">M125_1545</name>
</gene>
<accession>A0A015W0I6</accession>
<comment type="caution">
    <text evidence="1">The sequence shown here is derived from an EMBL/GenBank/DDBJ whole genome shotgun (WGS) entry which is preliminary data.</text>
</comment>